<dbReference type="InterPro" id="IPR047763">
    <property type="entry name" value="PG_bind_dom_phiBT1-type"/>
</dbReference>
<reference evidence="1 2" key="1">
    <citation type="submission" date="2019-08" db="EMBL/GenBank/DDBJ databases">
        <title>The genome sequence of a newly discovered highly antifungal drug resistant Aspergillus species, Aspergillus tanneri NIH 1004.</title>
        <authorList>
            <person name="Mounaud S."/>
            <person name="Singh I."/>
            <person name="Joardar V."/>
            <person name="Pakala S."/>
            <person name="Pakala S."/>
            <person name="Venepally P."/>
            <person name="Chung J.K."/>
            <person name="Losada L."/>
            <person name="Nierman W.C."/>
        </authorList>
    </citation>
    <scope>NUCLEOTIDE SEQUENCE [LARGE SCALE GENOMIC DNA]</scope>
    <source>
        <strain evidence="1 2">NIH1004</strain>
    </source>
</reference>
<dbReference type="GeneID" id="54331175"/>
<dbReference type="NCBIfam" id="NF038080">
    <property type="entry name" value="PG_bind_siph"/>
    <property type="match status" value="1"/>
</dbReference>
<dbReference type="EMBL" id="QUQM01000006">
    <property type="protein sequence ID" value="KAA8644274.1"/>
    <property type="molecule type" value="Genomic_DNA"/>
</dbReference>
<proteinExistence type="predicted"/>
<sequence>MVSGMYSPEDRGSGKTTPFPGAEWFKSYPTSPIITAMGKRLVAEGCNKYSIGPGPKWTGADQASYKCWQEKLGYTGVDADGWPGDKSWNELRVPSTRDEDANNDVAVVFWIKAFIPLNVAGVTRAYPKDSSKMMINGIPIIGDCFLTDQRGFSSASDAKSRMHSQAWVWVNPNGYRWSQRHYCDETTEVDCEDGDVEGRKTQNNDNMAFKVLKGSSTRVVLEFQAAQNNPLVTGSPDIDLIGTLTVDRVDQFVEFVGKVDEFPAFEAYVSINGGSPRTIARLGPKPGAGPESLFGSANRSLRGSVNF</sequence>
<evidence type="ECO:0000313" key="1">
    <source>
        <dbReference type="EMBL" id="KAA8644274.1"/>
    </source>
</evidence>
<dbReference type="InterPro" id="IPR021631">
    <property type="entry name" value="DUF3238"/>
</dbReference>
<dbReference type="VEuPathDB" id="FungiDB:EYZ11_002828"/>
<protein>
    <submittedName>
        <fullName evidence="1">Uncharacterized protein</fullName>
    </submittedName>
</protein>
<name>A0A5M9MG09_9EURO</name>
<dbReference type="OrthoDB" id="10001926at2759"/>
<dbReference type="RefSeq" id="XP_033423635.1">
    <property type="nucleotide sequence ID" value="XM_033573083.1"/>
</dbReference>
<accession>A0A5M9MG09</accession>
<gene>
    <name evidence="1" type="ORF">ATNIH1004_008473</name>
</gene>
<evidence type="ECO:0000313" key="2">
    <source>
        <dbReference type="Proteomes" id="UP000324241"/>
    </source>
</evidence>
<comment type="caution">
    <text evidence="1">The sequence shown here is derived from an EMBL/GenBank/DDBJ whole genome shotgun (WGS) entry which is preliminary data.</text>
</comment>
<dbReference type="Proteomes" id="UP000324241">
    <property type="component" value="Unassembled WGS sequence"/>
</dbReference>
<organism evidence="1 2">
    <name type="scientific">Aspergillus tanneri</name>
    <dbReference type="NCBI Taxonomy" id="1220188"/>
    <lineage>
        <taxon>Eukaryota</taxon>
        <taxon>Fungi</taxon>
        <taxon>Dikarya</taxon>
        <taxon>Ascomycota</taxon>
        <taxon>Pezizomycotina</taxon>
        <taxon>Eurotiomycetes</taxon>
        <taxon>Eurotiomycetidae</taxon>
        <taxon>Eurotiales</taxon>
        <taxon>Aspergillaceae</taxon>
        <taxon>Aspergillus</taxon>
        <taxon>Aspergillus subgen. Circumdati</taxon>
    </lineage>
</organism>
<dbReference type="AlphaFoldDB" id="A0A5M9MG09"/>
<dbReference type="Pfam" id="PF11579">
    <property type="entry name" value="DUF3238"/>
    <property type="match status" value="1"/>
</dbReference>